<evidence type="ECO:0000313" key="4">
    <source>
        <dbReference type="Proteomes" id="UP000483432"/>
    </source>
</evidence>
<name>A0A7C9JX45_9PROT</name>
<protein>
    <submittedName>
        <fullName evidence="3">PEP-CTERM sorting domain-containing protein</fullName>
    </submittedName>
</protein>
<reference evidence="3 4" key="1">
    <citation type="submission" date="2019-09" db="EMBL/GenBank/DDBJ databases">
        <title>H2 Metabolism Revealed by Metagenomic Analysis in Subglacial Sediment of East Antarctica.</title>
        <authorList>
            <person name="Yang Z."/>
            <person name="Zhang Y."/>
            <person name="Lv Y."/>
            <person name="Yan W."/>
            <person name="Xiao X."/>
            <person name="Sun B."/>
            <person name="Ma H."/>
        </authorList>
    </citation>
    <scope>NUCLEOTIDE SEQUENCE [LARGE SCALE GENOMIC DNA]</scope>
    <source>
        <strain evidence="3">Bin2_2</strain>
    </source>
</reference>
<dbReference type="AlphaFoldDB" id="A0A7C9JX45"/>
<dbReference type="InterPro" id="IPR013424">
    <property type="entry name" value="Ice-binding_C"/>
</dbReference>
<dbReference type="SUPFAM" id="SSF56988">
    <property type="entry name" value="Anthrax protective antigen"/>
    <property type="match status" value="1"/>
</dbReference>
<feature type="domain" description="PA14" evidence="2">
    <location>
        <begin position="47"/>
        <end position="229"/>
    </location>
</feature>
<accession>A0A7C9JX45</accession>
<comment type="caution">
    <text evidence="3">The sequence shown here is derived from an EMBL/GenBank/DDBJ whole genome shotgun (WGS) entry which is preliminary data.</text>
</comment>
<proteinExistence type="predicted"/>
<feature type="signal peptide" evidence="1">
    <location>
        <begin position="1"/>
        <end position="24"/>
    </location>
</feature>
<dbReference type="PROSITE" id="PS51820">
    <property type="entry name" value="PA14"/>
    <property type="match status" value="1"/>
</dbReference>
<evidence type="ECO:0000313" key="3">
    <source>
        <dbReference type="EMBL" id="NDP48337.1"/>
    </source>
</evidence>
<dbReference type="InterPro" id="IPR037524">
    <property type="entry name" value="PA14/GLEYA"/>
</dbReference>
<dbReference type="NCBIfam" id="TIGR02595">
    <property type="entry name" value="PEP_CTERM"/>
    <property type="match status" value="1"/>
</dbReference>
<dbReference type="Proteomes" id="UP000483432">
    <property type="component" value="Unassembled WGS sequence"/>
</dbReference>
<evidence type="ECO:0000256" key="1">
    <source>
        <dbReference type="SAM" id="SignalP"/>
    </source>
</evidence>
<keyword evidence="1" id="KW-0732">Signal</keyword>
<sequence length="259" mass="28521">MYLPNLRNTFSLLFLLGLTAPTHALPLTPQYAGIYENGDGVNSRWVQVTDDWRGNIYGNQTWGTGIWGLSDHTQVMGLTDSDPFVVQTATTRVNQINFSDQRFINEWGNSWSTPLLAPIFGNTPGENQDNWASSFWGYIAITTPGSYNFGVLYDDGFQFRLFGENGSSQSILLDGLNARDRLGFSENLSLSAGLYGFQLDAYERLEAGAVQLAWSTPEASDWALVPQAHLFASPIPEPSVPVLMLAGMIAIGLSRRALN</sequence>
<gene>
    <name evidence="3" type="ORF">GZ085_08080</name>
</gene>
<organism evidence="3 4">
    <name type="scientific">Sulfuriferula multivorans</name>
    <dbReference type="NCBI Taxonomy" id="1559896"/>
    <lineage>
        <taxon>Bacteria</taxon>
        <taxon>Pseudomonadati</taxon>
        <taxon>Pseudomonadota</taxon>
        <taxon>Betaproteobacteria</taxon>
        <taxon>Nitrosomonadales</taxon>
        <taxon>Sulfuricellaceae</taxon>
        <taxon>Sulfuriferula</taxon>
    </lineage>
</organism>
<feature type="chain" id="PRO_5028943073" evidence="1">
    <location>
        <begin position="25"/>
        <end position="259"/>
    </location>
</feature>
<evidence type="ECO:0000259" key="2">
    <source>
        <dbReference type="PROSITE" id="PS51820"/>
    </source>
</evidence>
<dbReference type="EMBL" id="JAAFGW010000105">
    <property type="protein sequence ID" value="NDP48337.1"/>
    <property type="molecule type" value="Genomic_DNA"/>
</dbReference>